<feature type="transmembrane region" description="Helical" evidence="1">
    <location>
        <begin position="50"/>
        <end position="70"/>
    </location>
</feature>
<keyword evidence="3" id="KW-1185">Reference proteome</keyword>
<keyword evidence="1" id="KW-1133">Transmembrane helix</keyword>
<organism evidence="2 3">
    <name type="scientific">Gigaspora margarita</name>
    <dbReference type="NCBI Taxonomy" id="4874"/>
    <lineage>
        <taxon>Eukaryota</taxon>
        <taxon>Fungi</taxon>
        <taxon>Fungi incertae sedis</taxon>
        <taxon>Mucoromycota</taxon>
        <taxon>Glomeromycotina</taxon>
        <taxon>Glomeromycetes</taxon>
        <taxon>Diversisporales</taxon>
        <taxon>Gigasporaceae</taxon>
        <taxon>Gigaspora</taxon>
    </lineage>
</organism>
<feature type="transmembrane region" description="Helical" evidence="1">
    <location>
        <begin position="82"/>
        <end position="101"/>
    </location>
</feature>
<evidence type="ECO:0000256" key="1">
    <source>
        <dbReference type="SAM" id="Phobius"/>
    </source>
</evidence>
<accession>A0A8H4ATB8</accession>
<name>A0A8H4ATB8_GIGMA</name>
<dbReference type="OrthoDB" id="2477999at2759"/>
<dbReference type="EMBL" id="WTPW01000245">
    <property type="protein sequence ID" value="KAF0530833.1"/>
    <property type="molecule type" value="Genomic_DNA"/>
</dbReference>
<dbReference type="Proteomes" id="UP000439903">
    <property type="component" value="Unassembled WGS sequence"/>
</dbReference>
<keyword evidence="1" id="KW-0812">Transmembrane</keyword>
<proteinExistence type="predicted"/>
<reference evidence="2 3" key="1">
    <citation type="journal article" date="2019" name="Environ. Microbiol.">
        <title>At the nexus of three kingdoms: the genome of the mycorrhizal fungus Gigaspora margarita provides insights into plant, endobacterial and fungal interactions.</title>
        <authorList>
            <person name="Venice F."/>
            <person name="Ghignone S."/>
            <person name="Salvioli di Fossalunga A."/>
            <person name="Amselem J."/>
            <person name="Novero M."/>
            <person name="Xianan X."/>
            <person name="Sedzielewska Toro K."/>
            <person name="Morin E."/>
            <person name="Lipzen A."/>
            <person name="Grigoriev I.V."/>
            <person name="Henrissat B."/>
            <person name="Martin F.M."/>
            <person name="Bonfante P."/>
        </authorList>
    </citation>
    <scope>NUCLEOTIDE SEQUENCE [LARGE SCALE GENOMIC DNA]</scope>
    <source>
        <strain evidence="2 3">BEG34</strain>
    </source>
</reference>
<gene>
    <name evidence="2" type="ORF">F8M41_011999</name>
</gene>
<comment type="caution">
    <text evidence="2">The sequence shown here is derived from an EMBL/GenBank/DDBJ whole genome shotgun (WGS) entry which is preliminary data.</text>
</comment>
<dbReference type="AlphaFoldDB" id="A0A8H4ATB8"/>
<sequence>MVICFFQLIRRRIDNDNQERKRERMFEQEADEKNLLMNAKYIKIVTIQHFCFQIIFLVSTGIYITVGFFLASSKTSTQVKNLFLTFLSGLIGNILLKRIFLTNTRTDRTSSLDYILSSQDTKERILEMFTFETHYYSHEFILKNVNKHLPLNSRQN</sequence>
<evidence type="ECO:0000313" key="2">
    <source>
        <dbReference type="EMBL" id="KAF0530833.1"/>
    </source>
</evidence>
<keyword evidence="1" id="KW-0472">Membrane</keyword>
<evidence type="ECO:0000313" key="3">
    <source>
        <dbReference type="Proteomes" id="UP000439903"/>
    </source>
</evidence>
<protein>
    <submittedName>
        <fullName evidence="2">Uncharacterized protein</fullName>
    </submittedName>
</protein>